<dbReference type="EMBL" id="KQ947439">
    <property type="protein sequence ID" value="KUJ07488.1"/>
    <property type="molecule type" value="Genomic_DNA"/>
</dbReference>
<reference evidence="1 2" key="1">
    <citation type="submission" date="2015-10" db="EMBL/GenBank/DDBJ databases">
        <title>Full genome of DAOMC 229536 Phialocephala scopiformis, a fungal endophyte of spruce producing the potent anti-insectan compound rugulosin.</title>
        <authorList>
            <consortium name="DOE Joint Genome Institute"/>
            <person name="Walker A.K."/>
            <person name="Frasz S.L."/>
            <person name="Seifert K.A."/>
            <person name="Miller J.D."/>
            <person name="Mondo S.J."/>
            <person name="Labutti K."/>
            <person name="Lipzen A."/>
            <person name="Dockter R."/>
            <person name="Kennedy M."/>
            <person name="Grigoriev I.V."/>
            <person name="Spatafora J.W."/>
        </authorList>
    </citation>
    <scope>NUCLEOTIDE SEQUENCE [LARGE SCALE GENOMIC DNA]</scope>
    <source>
        <strain evidence="1 2">CBS 120377</strain>
    </source>
</reference>
<sequence length="496" mass="56771">MANIMRTDTRDAVKRSPSPSIESLGFDILTLVFEEIYDSAPQELWALGKLSRMLHNATAPFRYRSINLRPSMVDPALVDLWAQIHVYTRHVIVDRELDWESALDLLSGCQRIARIDWSWWEGRHDKQRLIPKMISDSIRDLWTHADLHIINYPWPTRLFNPQSTTIPYENVTYISTGCLENGTDQEILARMVAASPRLETLVLNGKRLNWANMSFKVPPIKHLTLKDCLWCYTSAELESLWDFTCLQSLVLTEGGFSGFLKILPQNRFPSLSRLVVKRVYAWDSDVTHEINQIIAGTHYLEEIEVVCHLPDLALDSIMKQGANLRVLKINGFASFAISGSYPTISVSELSKLRDSCKGLKELSLDLDSNICDPYDFIEVLSSMRSLQHILICMHTLLTEFEQYADGDDIDFAAAKDLATCCSSHKVGLPIHQLAMDIGGYRLLSSGHISRAWDNQRKRGHFPERLFTFSWSEHGHCQIESRKKMVDSSRYLFYGRN</sequence>
<proteinExistence type="predicted"/>
<protein>
    <recommendedName>
        <fullName evidence="3">F-box domain-containing protein</fullName>
    </recommendedName>
</protein>
<name>A0A132B4Z8_MOLSC</name>
<dbReference type="Proteomes" id="UP000070700">
    <property type="component" value="Unassembled WGS sequence"/>
</dbReference>
<dbReference type="RefSeq" id="XP_018061843.1">
    <property type="nucleotide sequence ID" value="XM_018216368.1"/>
</dbReference>
<dbReference type="KEGG" id="psco:LY89DRAFT_691592"/>
<dbReference type="InterPro" id="IPR032675">
    <property type="entry name" value="LRR_dom_sf"/>
</dbReference>
<keyword evidence="2" id="KW-1185">Reference proteome</keyword>
<dbReference type="InParanoid" id="A0A132B4Z8"/>
<evidence type="ECO:0000313" key="2">
    <source>
        <dbReference type="Proteomes" id="UP000070700"/>
    </source>
</evidence>
<dbReference type="AlphaFoldDB" id="A0A132B4Z8"/>
<organism evidence="1 2">
    <name type="scientific">Mollisia scopiformis</name>
    <name type="common">Conifer needle endophyte fungus</name>
    <name type="synonym">Phialocephala scopiformis</name>
    <dbReference type="NCBI Taxonomy" id="149040"/>
    <lineage>
        <taxon>Eukaryota</taxon>
        <taxon>Fungi</taxon>
        <taxon>Dikarya</taxon>
        <taxon>Ascomycota</taxon>
        <taxon>Pezizomycotina</taxon>
        <taxon>Leotiomycetes</taxon>
        <taxon>Helotiales</taxon>
        <taxon>Mollisiaceae</taxon>
        <taxon>Mollisia</taxon>
    </lineage>
</organism>
<dbReference type="Gene3D" id="3.80.10.10">
    <property type="entry name" value="Ribonuclease Inhibitor"/>
    <property type="match status" value="1"/>
</dbReference>
<dbReference type="SUPFAM" id="SSF52047">
    <property type="entry name" value="RNI-like"/>
    <property type="match status" value="1"/>
</dbReference>
<dbReference type="OrthoDB" id="3553163at2759"/>
<evidence type="ECO:0008006" key="3">
    <source>
        <dbReference type="Google" id="ProtNLM"/>
    </source>
</evidence>
<dbReference type="GeneID" id="28826094"/>
<accession>A0A132B4Z8</accession>
<evidence type="ECO:0000313" key="1">
    <source>
        <dbReference type="EMBL" id="KUJ07488.1"/>
    </source>
</evidence>
<gene>
    <name evidence="1" type="ORF">LY89DRAFT_691592</name>
</gene>